<dbReference type="OrthoDB" id="10266039at2759"/>
<keyword evidence="3 6" id="KW-0863">Zinc-finger</keyword>
<dbReference type="InterPro" id="IPR013956">
    <property type="entry name" value="E3_ubiquit_lig_Bre1"/>
</dbReference>
<comment type="similarity">
    <text evidence="6">Belongs to the BRE1 family.</text>
</comment>
<gene>
    <name evidence="10" type="ORF">H0H81_003221</name>
</gene>
<comment type="pathway">
    <text evidence="6">Protein modification; protein ubiquitination.</text>
</comment>
<feature type="region of interest" description="Disordered" evidence="8">
    <location>
        <begin position="223"/>
        <end position="266"/>
    </location>
</feature>
<dbReference type="Pfam" id="PF26095">
    <property type="entry name" value="CC_Bre1"/>
    <property type="match status" value="1"/>
</dbReference>
<keyword evidence="2 6" id="KW-0479">Metal-binding</keyword>
<feature type="coiled-coil region" evidence="7">
    <location>
        <begin position="589"/>
        <end position="679"/>
    </location>
</feature>
<evidence type="ECO:0000313" key="10">
    <source>
        <dbReference type="EMBL" id="KAG5654397.1"/>
    </source>
</evidence>
<feature type="compositionally biased region" description="Polar residues" evidence="8">
    <location>
        <begin position="25"/>
        <end position="35"/>
    </location>
</feature>
<dbReference type="GO" id="GO:0008270">
    <property type="term" value="F:zinc ion binding"/>
    <property type="evidence" value="ECO:0007669"/>
    <property type="project" value="UniProtKB-KW"/>
</dbReference>
<keyword evidence="6" id="KW-0156">Chromatin regulator</keyword>
<feature type="region of interest" description="Disordered" evidence="8">
    <location>
        <begin position="1"/>
        <end position="47"/>
    </location>
</feature>
<accession>A0A9P7GWN4</accession>
<dbReference type="InterPro" id="IPR058643">
    <property type="entry name" value="BRE1-like_CC"/>
</dbReference>
<evidence type="ECO:0000256" key="6">
    <source>
        <dbReference type="RuleBase" id="RU365038"/>
    </source>
</evidence>
<dbReference type="GO" id="GO:0061630">
    <property type="term" value="F:ubiquitin protein ligase activity"/>
    <property type="evidence" value="ECO:0007669"/>
    <property type="project" value="UniProtKB-EC"/>
</dbReference>
<dbReference type="GO" id="GO:0033503">
    <property type="term" value="C:HULC complex"/>
    <property type="evidence" value="ECO:0007669"/>
    <property type="project" value="TreeGrafter"/>
</dbReference>
<dbReference type="GO" id="GO:0016567">
    <property type="term" value="P:protein ubiquitination"/>
    <property type="evidence" value="ECO:0007669"/>
    <property type="project" value="UniProtKB-UniRule"/>
</dbReference>
<evidence type="ECO:0000256" key="4">
    <source>
        <dbReference type="ARBA" id="ARBA00022833"/>
    </source>
</evidence>
<feature type="coiled-coil region" evidence="7">
    <location>
        <begin position="426"/>
        <end position="491"/>
    </location>
</feature>
<keyword evidence="11" id="KW-1185">Reference proteome</keyword>
<reference evidence="10" key="2">
    <citation type="submission" date="2021-10" db="EMBL/GenBank/DDBJ databases">
        <title>Phylogenomics reveals ancestral predisposition of the termite-cultivated fungus Termitomyces towards a domesticated lifestyle.</title>
        <authorList>
            <person name="Auxier B."/>
            <person name="Grum-Grzhimaylo A."/>
            <person name="Cardenas M.E."/>
            <person name="Lodge J.D."/>
            <person name="Laessoe T."/>
            <person name="Pedersen O."/>
            <person name="Smith M.E."/>
            <person name="Kuyper T.W."/>
            <person name="Franco-Molano E.A."/>
            <person name="Baroni T.J."/>
            <person name="Aanen D.K."/>
        </authorList>
    </citation>
    <scope>NUCLEOTIDE SEQUENCE</scope>
    <source>
        <strain evidence="10">D49</strain>
    </source>
</reference>
<evidence type="ECO:0000313" key="11">
    <source>
        <dbReference type="Proteomes" id="UP000717328"/>
    </source>
</evidence>
<comment type="subcellular location">
    <subcellularLocation>
        <location evidence="1 6">Nucleus</location>
    </subcellularLocation>
</comment>
<feature type="compositionally biased region" description="Low complexity" evidence="8">
    <location>
        <begin position="245"/>
        <end position="259"/>
    </location>
</feature>
<feature type="region of interest" description="Disordered" evidence="8">
    <location>
        <begin position="731"/>
        <end position="758"/>
    </location>
</feature>
<organism evidence="10 11">
    <name type="scientific">Sphagnurus paluster</name>
    <dbReference type="NCBI Taxonomy" id="117069"/>
    <lineage>
        <taxon>Eukaryota</taxon>
        <taxon>Fungi</taxon>
        <taxon>Dikarya</taxon>
        <taxon>Basidiomycota</taxon>
        <taxon>Agaricomycotina</taxon>
        <taxon>Agaricomycetes</taxon>
        <taxon>Agaricomycetidae</taxon>
        <taxon>Agaricales</taxon>
        <taxon>Tricholomatineae</taxon>
        <taxon>Lyophyllaceae</taxon>
        <taxon>Sphagnurus</taxon>
    </lineage>
</organism>
<keyword evidence="6" id="KW-0833">Ubl conjugation pathway</keyword>
<keyword evidence="6" id="KW-0808">Transferase</keyword>
<keyword evidence="5 6" id="KW-0539">Nucleus</keyword>
<dbReference type="AlphaFoldDB" id="A0A9P7GWN4"/>
<dbReference type="EC" id="2.3.2.27" evidence="6"/>
<reference evidence="10" key="1">
    <citation type="submission" date="2021-02" db="EMBL/GenBank/DDBJ databases">
        <authorList>
            <person name="Nieuwenhuis M."/>
            <person name="Van De Peppel L.J.J."/>
        </authorList>
    </citation>
    <scope>NUCLEOTIDE SEQUENCE</scope>
    <source>
        <strain evidence="10">D49</strain>
    </source>
</reference>
<comment type="catalytic activity">
    <reaction evidence="6">
        <text>S-ubiquitinyl-[E2 ubiquitin-conjugating enzyme]-L-cysteine + [acceptor protein]-L-lysine = [E2 ubiquitin-conjugating enzyme]-L-cysteine + N(6)-ubiquitinyl-[acceptor protein]-L-lysine.</text>
        <dbReference type="EC" id="2.3.2.27"/>
    </reaction>
</comment>
<protein>
    <recommendedName>
        <fullName evidence="6">E3 ubiquitin protein ligase</fullName>
        <ecNumber evidence="6">2.3.2.27</ecNumber>
    </recommendedName>
</protein>
<evidence type="ECO:0000256" key="7">
    <source>
        <dbReference type="SAM" id="Coils"/>
    </source>
</evidence>
<evidence type="ECO:0000259" key="9">
    <source>
        <dbReference type="Pfam" id="PF26095"/>
    </source>
</evidence>
<dbReference type="PANTHER" id="PTHR23163">
    <property type="entry name" value="RING FINGER PROTEIN-RELATED"/>
    <property type="match status" value="1"/>
</dbReference>
<dbReference type="Proteomes" id="UP000717328">
    <property type="component" value="Unassembled WGS sequence"/>
</dbReference>
<sequence>MASRKRPFSEEEDSAATKKRVLTGRNGSPHVNGTSEDQDEPAEGTNLELFRKEAIFRRMKHYSREHERGQSRIAELERRKHTCEAGLAAMTACWNQLVKTIRPLVSTEDLPEVSDDIFDFTVHIREDKKSDFEKVLEHNMHATQSLVTKLVEASGDLRIHPHNGNALKDSQKAANQCIVLQSQLDIMRSKLQDAEQQKERYHQALLTSESRFERSLSKTVSSIESRTIERKSEAMEEGIEEPQRKPSSPAVSGSASKSPIHTNGISDPMEVDILRDQIVSRERRIMDLERECILQREGMGRLEADLKLLSFEKIAENPHYKVLLDHTGVLQAIVNESRTQITRLTEDLNQLRISRKEWEDGVIAAANQANVELKTMLAKRDLENSRLREQRDQHATELGERKQQDTLKNASSRELRVLVDSRADRIAALESEVARCKARLAAQANDEELMRFFMAGNTEEAVYFESLKERAATAETRVALLEEALSKYQADHPSVSKHMEAEVKTRQRLVDLQAELDKYKAVYGDPSTYPSDSSTLVERLQEKDEELRRLKLLDTQHTQAETSLYAEIDKLSGAWETLDRQLKDKAFELIALEDRLKKVSAEKAKSDNKYFAAVRDKDAVEAERSKLSREVEKQNRVVERLVDSEKNIMGQLSTLEKELSILRTSHDAYKQKVEQLAEENSHWKSLVDAEKKRVVEAPHMKIAQAFHEQEKGTALKRADLRKIEDGLLRTKKELEQKQRQRESSASQNDKSHDELLVR</sequence>
<feature type="region of interest" description="Disordered" evidence="8">
    <location>
        <begin position="386"/>
        <end position="406"/>
    </location>
</feature>
<evidence type="ECO:0000256" key="2">
    <source>
        <dbReference type="ARBA" id="ARBA00022723"/>
    </source>
</evidence>
<evidence type="ECO:0000256" key="5">
    <source>
        <dbReference type="ARBA" id="ARBA00023242"/>
    </source>
</evidence>
<keyword evidence="6 7" id="KW-0175">Coiled coil</keyword>
<dbReference type="GO" id="GO:0006325">
    <property type="term" value="P:chromatin organization"/>
    <property type="evidence" value="ECO:0007669"/>
    <property type="project" value="UniProtKB-KW"/>
</dbReference>
<feature type="domain" description="BRE1-like coiled-coil containing" evidence="9">
    <location>
        <begin position="75"/>
        <end position="215"/>
    </location>
</feature>
<feature type="compositionally biased region" description="Basic and acidic residues" evidence="8">
    <location>
        <begin position="731"/>
        <end position="742"/>
    </location>
</feature>
<feature type="compositionally biased region" description="Basic and acidic residues" evidence="8">
    <location>
        <begin position="749"/>
        <end position="758"/>
    </location>
</feature>
<proteinExistence type="inferred from homology"/>
<feature type="coiled-coil region" evidence="7">
    <location>
        <begin position="177"/>
        <end position="211"/>
    </location>
</feature>
<dbReference type="Pfam" id="PF08647">
    <property type="entry name" value="BRE1"/>
    <property type="match status" value="1"/>
</dbReference>
<dbReference type="EMBL" id="JABCKI010000009">
    <property type="protein sequence ID" value="KAG5654397.1"/>
    <property type="molecule type" value="Genomic_DNA"/>
</dbReference>
<comment type="caution">
    <text evidence="10">The sequence shown here is derived from an EMBL/GenBank/DDBJ whole genome shotgun (WGS) entry which is preliminary data.</text>
</comment>
<dbReference type="PANTHER" id="PTHR23163:SF0">
    <property type="entry name" value="E3 UBIQUITIN-PROTEIN LIGASE BRE1"/>
    <property type="match status" value="1"/>
</dbReference>
<keyword evidence="4 6" id="KW-0862">Zinc</keyword>
<dbReference type="GO" id="GO:0005634">
    <property type="term" value="C:nucleus"/>
    <property type="evidence" value="ECO:0007669"/>
    <property type="project" value="UniProtKB-SubCell"/>
</dbReference>
<evidence type="ECO:0000256" key="8">
    <source>
        <dbReference type="SAM" id="MobiDB-lite"/>
    </source>
</evidence>
<name>A0A9P7GWN4_9AGAR</name>
<evidence type="ECO:0000256" key="1">
    <source>
        <dbReference type="ARBA" id="ARBA00004123"/>
    </source>
</evidence>
<evidence type="ECO:0000256" key="3">
    <source>
        <dbReference type="ARBA" id="ARBA00022771"/>
    </source>
</evidence>